<keyword evidence="7" id="KW-0809">Transit peptide</keyword>
<proteinExistence type="predicted"/>
<evidence type="ECO:0000256" key="8">
    <source>
        <dbReference type="ARBA" id="ARBA00023128"/>
    </source>
</evidence>
<feature type="compositionally biased region" description="Basic and acidic residues" evidence="10">
    <location>
        <begin position="870"/>
        <end position="895"/>
    </location>
</feature>
<feature type="domain" description="Helicase C-terminal" evidence="11">
    <location>
        <begin position="461"/>
        <end position="610"/>
    </location>
</feature>
<dbReference type="InterPro" id="IPR027417">
    <property type="entry name" value="P-loop_NTPase"/>
</dbReference>
<dbReference type="Pfam" id="PF12513">
    <property type="entry name" value="SUV3_C"/>
    <property type="match status" value="1"/>
</dbReference>
<dbReference type="PROSITE" id="PS51194">
    <property type="entry name" value="HELICASE_CTER"/>
    <property type="match status" value="1"/>
</dbReference>
<feature type="compositionally biased region" description="Low complexity" evidence="10">
    <location>
        <begin position="1010"/>
        <end position="1023"/>
    </location>
</feature>
<dbReference type="GO" id="GO:0045025">
    <property type="term" value="C:mitochondrial degradosome"/>
    <property type="evidence" value="ECO:0007669"/>
    <property type="project" value="TreeGrafter"/>
</dbReference>
<dbReference type="InterPro" id="IPR001650">
    <property type="entry name" value="Helicase_C-like"/>
</dbReference>
<evidence type="ECO:0000256" key="7">
    <source>
        <dbReference type="ARBA" id="ARBA00022946"/>
    </source>
</evidence>
<keyword evidence="3" id="KW-0547">Nucleotide-binding</keyword>
<evidence type="ECO:0000256" key="6">
    <source>
        <dbReference type="ARBA" id="ARBA00022840"/>
    </source>
</evidence>
<evidence type="ECO:0000259" key="11">
    <source>
        <dbReference type="PROSITE" id="PS51194"/>
    </source>
</evidence>
<feature type="region of interest" description="Disordered" evidence="10">
    <location>
        <begin position="80"/>
        <end position="132"/>
    </location>
</feature>
<dbReference type="EC" id="3.6.4.13" evidence="2"/>
<dbReference type="InterPro" id="IPR050699">
    <property type="entry name" value="RNA-DNA_Helicase"/>
</dbReference>
<evidence type="ECO:0000313" key="12">
    <source>
        <dbReference type="EMBL" id="KAK5165505.1"/>
    </source>
</evidence>
<protein>
    <recommendedName>
        <fullName evidence="2">RNA helicase</fullName>
        <ecNumber evidence="2">3.6.4.13</ecNumber>
    </recommendedName>
</protein>
<feature type="region of interest" description="Disordered" evidence="10">
    <location>
        <begin position="39"/>
        <end position="58"/>
    </location>
</feature>
<feature type="compositionally biased region" description="Polar residues" evidence="10">
    <location>
        <begin position="116"/>
        <end position="127"/>
    </location>
</feature>
<feature type="compositionally biased region" description="Basic and acidic residues" evidence="10">
    <location>
        <begin position="581"/>
        <end position="591"/>
    </location>
</feature>
<dbReference type="GO" id="GO:0016787">
    <property type="term" value="F:hydrolase activity"/>
    <property type="evidence" value="ECO:0007669"/>
    <property type="project" value="UniProtKB-KW"/>
</dbReference>
<dbReference type="InterPro" id="IPR022192">
    <property type="entry name" value="SUV3_C"/>
</dbReference>
<evidence type="ECO:0000256" key="4">
    <source>
        <dbReference type="ARBA" id="ARBA00022801"/>
    </source>
</evidence>
<comment type="subcellular location">
    <subcellularLocation>
        <location evidence="1">Mitochondrion</location>
    </subcellularLocation>
</comment>
<evidence type="ECO:0000256" key="10">
    <source>
        <dbReference type="SAM" id="MobiDB-lite"/>
    </source>
</evidence>
<dbReference type="SMART" id="SM00490">
    <property type="entry name" value="HELICc"/>
    <property type="match status" value="1"/>
</dbReference>
<reference evidence="12 13" key="1">
    <citation type="submission" date="2023-08" db="EMBL/GenBank/DDBJ databases">
        <title>Black Yeasts Isolated from many extreme environments.</title>
        <authorList>
            <person name="Coleine C."/>
            <person name="Stajich J.E."/>
            <person name="Selbmann L."/>
        </authorList>
    </citation>
    <scope>NUCLEOTIDE SEQUENCE [LARGE SCALE GENOMIC DNA]</scope>
    <source>
        <strain evidence="12 13">CCFEE 5935</strain>
    </source>
</reference>
<feature type="compositionally biased region" description="Polar residues" evidence="10">
    <location>
        <begin position="1024"/>
        <end position="1036"/>
    </location>
</feature>
<sequence>MVYESLHVIEKVWKWDVLLLLVRHSSAPRDIALHPSLMDRESRNNPASSSALQSPPPSTTRCIYCAFRSHQHALRARRLNLPPPGSLRLHSQSQRAASTGTLRSKHRRTEGREHGNGSTRRSPSGSKDSARSVKITKHILDYEPSDAGTFRPLTKNGGHKVTGRNARNAAQQQYSFDQALSNRLQVAKEELKDVPLLTQLRKEAGARGDKAEPFEKVWKRFVAPLRGEATPFIGFDEKRSGVLKGLQEAYSTRGQNGLDDRIRYAFYAELTGARFTATDIRNQQALADLRYPSEWYPATRVMHRTIHLHVGPTNSGKTYHALQRLEQAETGMYAGPLRLLAHEVYSRMNAKGKSCSLITGEERRIATHQGTDNNIAACTVEMATLNRTMDVAVIDEIQMIGSADRGWAWTAALMGVKAKEVHLCGEVRTIPLIREICASLGEKLEIHHYERLSPLKVADTSLKGRLADLKKGDCIVSFSVMGIHALRKQIEKITGKKVATVYGSLPPETRAQQARLFNDPDNDYDYLVASDAVGMGLNLAIKRIIFEEASKFDGTRRGPLSVADIKQIAGRAGRYRIADQQMKEADKRAEQQDLAAAKGEPTPPSPSTLPPTQITPDDASNGLVTTLEDFDFPLVRAAMSAEPDPIRTAGLFPPAAVLERFSSYFPPSTPFSYILTRLHELSQMHSRFHLCGLKDQVWLADVIEPVQGLTVVDRTILTNSPASKTDFELWSKLMPALARCVAEQKGGDLVDIAELPLEILDAEVSASREYLRALERLHKGIVSYLWLSYRFAGIFSSRGLAFHTKGLVEEKIEEVLGKFSFTEATRRKLAAKREMEVLREMEKVGVDEGGIEEEGEARVDEEVVKREGFALGRERGRDGGEGGEGTEREGVERQTEFAFGGNRFGGEEEMAFDDPLQAEVVDAEEGEAGVGETEGKGSFAKWRRQETKVDSTTGAESDVDTPLADSAPEGEDAAREAAANDRIFDVSRDDLPAVSDVLRDEAGAEQTFIPAEASEAESAMSPEQDPSNISAPTTPETDLDSAATGSESETSAPPLETQEVSPSPPPDELHGVVNQAPREERPAPASGMPPKHLHAHLEAEVKEGGRGVESRP</sequence>
<dbReference type="SUPFAM" id="SSF52540">
    <property type="entry name" value="P-loop containing nucleoside triphosphate hydrolases"/>
    <property type="match status" value="1"/>
</dbReference>
<feature type="compositionally biased region" description="Polar residues" evidence="10">
    <location>
        <begin position="89"/>
        <end position="102"/>
    </location>
</feature>
<dbReference type="RefSeq" id="XP_064655589.1">
    <property type="nucleotide sequence ID" value="XM_064806263.1"/>
</dbReference>
<dbReference type="GO" id="GO:0003724">
    <property type="term" value="F:RNA helicase activity"/>
    <property type="evidence" value="ECO:0007669"/>
    <property type="project" value="UniProtKB-EC"/>
</dbReference>
<evidence type="ECO:0000256" key="2">
    <source>
        <dbReference type="ARBA" id="ARBA00012552"/>
    </source>
</evidence>
<dbReference type="Proteomes" id="UP001337655">
    <property type="component" value="Unassembled WGS sequence"/>
</dbReference>
<dbReference type="PANTHER" id="PTHR12131">
    <property type="entry name" value="ATP-DEPENDENT RNA AND DNA HELICASE"/>
    <property type="match status" value="1"/>
</dbReference>
<evidence type="ECO:0000256" key="3">
    <source>
        <dbReference type="ARBA" id="ARBA00022741"/>
    </source>
</evidence>
<dbReference type="CDD" id="cd18805">
    <property type="entry name" value="SF2_C_suv3"/>
    <property type="match status" value="1"/>
</dbReference>
<dbReference type="EMBL" id="JAVRRT010000016">
    <property type="protein sequence ID" value="KAK5165505.1"/>
    <property type="molecule type" value="Genomic_DNA"/>
</dbReference>
<dbReference type="Gene3D" id="1.20.58.1080">
    <property type="match status" value="1"/>
</dbReference>
<evidence type="ECO:0000256" key="9">
    <source>
        <dbReference type="ARBA" id="ARBA00047984"/>
    </source>
</evidence>
<feature type="compositionally biased region" description="Basic and acidic residues" evidence="10">
    <location>
        <begin position="1095"/>
        <end position="1112"/>
    </location>
</feature>
<dbReference type="Gene3D" id="3.40.50.300">
    <property type="entry name" value="P-loop containing nucleotide triphosphate hydrolases"/>
    <property type="match status" value="2"/>
</dbReference>
<dbReference type="Pfam" id="PF22527">
    <property type="entry name" value="DEXQc_Suv3"/>
    <property type="match status" value="1"/>
</dbReference>
<feature type="region of interest" description="Disordered" evidence="10">
    <location>
        <begin position="924"/>
        <end position="1112"/>
    </location>
</feature>
<dbReference type="InterPro" id="IPR044774">
    <property type="entry name" value="Suv3_DEXQc"/>
</dbReference>
<dbReference type="PANTHER" id="PTHR12131:SF1">
    <property type="entry name" value="ATP-DEPENDENT RNA HELICASE SUPV3L1, MITOCHONDRIAL-RELATED"/>
    <property type="match status" value="1"/>
</dbReference>
<feature type="compositionally biased region" description="Low complexity" evidence="10">
    <location>
        <begin position="1041"/>
        <end position="1052"/>
    </location>
</feature>
<keyword evidence="6" id="KW-0067">ATP-binding</keyword>
<name>A0AAV9NZQ8_9PEZI</name>
<feature type="region of interest" description="Disordered" evidence="10">
    <location>
        <begin position="580"/>
        <end position="620"/>
    </location>
</feature>
<dbReference type="InterPro" id="IPR055206">
    <property type="entry name" value="DEXQc_SUV3"/>
</dbReference>
<dbReference type="GO" id="GO:0005524">
    <property type="term" value="F:ATP binding"/>
    <property type="evidence" value="ECO:0007669"/>
    <property type="project" value="UniProtKB-KW"/>
</dbReference>
<dbReference type="GO" id="GO:0000965">
    <property type="term" value="P:mitochondrial RNA 3'-end processing"/>
    <property type="evidence" value="ECO:0007669"/>
    <property type="project" value="TreeGrafter"/>
</dbReference>
<keyword evidence="8" id="KW-0496">Mitochondrion</keyword>
<dbReference type="FunFam" id="3.40.50.300:FF:000269">
    <property type="entry name" value="ATP-dependent RNA helicase SUPV3L1, mitochondrial"/>
    <property type="match status" value="1"/>
</dbReference>
<evidence type="ECO:0000256" key="1">
    <source>
        <dbReference type="ARBA" id="ARBA00004173"/>
    </source>
</evidence>
<keyword evidence="13" id="KW-1185">Reference proteome</keyword>
<feature type="compositionally biased region" description="Basic and acidic residues" evidence="10">
    <location>
        <begin position="972"/>
        <end position="1002"/>
    </location>
</feature>
<feature type="region of interest" description="Disordered" evidence="10">
    <location>
        <begin position="870"/>
        <end position="896"/>
    </location>
</feature>
<comment type="catalytic activity">
    <reaction evidence="9">
        <text>ATP + H2O = ADP + phosphate + H(+)</text>
        <dbReference type="Rhea" id="RHEA:13065"/>
        <dbReference type="ChEBI" id="CHEBI:15377"/>
        <dbReference type="ChEBI" id="CHEBI:15378"/>
        <dbReference type="ChEBI" id="CHEBI:30616"/>
        <dbReference type="ChEBI" id="CHEBI:43474"/>
        <dbReference type="ChEBI" id="CHEBI:456216"/>
        <dbReference type="EC" id="3.6.4.13"/>
    </reaction>
</comment>
<comment type="caution">
    <text evidence="12">The sequence shown here is derived from an EMBL/GenBank/DDBJ whole genome shotgun (WGS) entry which is preliminary data.</text>
</comment>
<dbReference type="CDD" id="cd17913">
    <property type="entry name" value="DEXQc_Suv3"/>
    <property type="match status" value="1"/>
</dbReference>
<dbReference type="GeneID" id="89930366"/>
<evidence type="ECO:0000313" key="13">
    <source>
        <dbReference type="Proteomes" id="UP001337655"/>
    </source>
</evidence>
<keyword evidence="5 12" id="KW-0347">Helicase</keyword>
<dbReference type="AlphaFoldDB" id="A0AAV9NZQ8"/>
<gene>
    <name evidence="12" type="primary">SUV3</name>
    <name evidence="12" type="ORF">LTR77_009034</name>
</gene>
<dbReference type="Pfam" id="PF00271">
    <property type="entry name" value="Helicase_C"/>
    <property type="match status" value="1"/>
</dbReference>
<accession>A0AAV9NZQ8</accession>
<evidence type="ECO:0000256" key="5">
    <source>
        <dbReference type="ARBA" id="ARBA00022806"/>
    </source>
</evidence>
<keyword evidence="4 12" id="KW-0378">Hydrolase</keyword>
<organism evidence="12 13">
    <name type="scientific">Saxophila tyrrhenica</name>
    <dbReference type="NCBI Taxonomy" id="1690608"/>
    <lineage>
        <taxon>Eukaryota</taxon>
        <taxon>Fungi</taxon>
        <taxon>Dikarya</taxon>
        <taxon>Ascomycota</taxon>
        <taxon>Pezizomycotina</taxon>
        <taxon>Dothideomycetes</taxon>
        <taxon>Dothideomycetidae</taxon>
        <taxon>Mycosphaerellales</taxon>
        <taxon>Extremaceae</taxon>
        <taxon>Saxophila</taxon>
    </lineage>
</organism>